<keyword evidence="2" id="KW-1185">Reference proteome</keyword>
<reference evidence="1" key="1">
    <citation type="journal article" date="2021" name="bioRxiv">
        <title>Whole Genome Assembly and Annotation of Northern Wild Rice, Zizania palustris L., Supports a Whole Genome Duplication in the Zizania Genus.</title>
        <authorList>
            <person name="Haas M."/>
            <person name="Kono T."/>
            <person name="Macchietto M."/>
            <person name="Millas R."/>
            <person name="McGilp L."/>
            <person name="Shao M."/>
            <person name="Duquette J."/>
            <person name="Hirsch C.N."/>
            <person name="Kimball J."/>
        </authorList>
    </citation>
    <scope>NUCLEOTIDE SEQUENCE</scope>
    <source>
        <tissue evidence="1">Fresh leaf tissue</tissue>
    </source>
</reference>
<dbReference type="AlphaFoldDB" id="A0A8J5VD65"/>
<dbReference type="EMBL" id="JAAALK010000286">
    <property type="protein sequence ID" value="KAG8061545.1"/>
    <property type="molecule type" value="Genomic_DNA"/>
</dbReference>
<gene>
    <name evidence="1" type="ORF">GUJ93_ZPchr0003g16948</name>
</gene>
<comment type="caution">
    <text evidence="1">The sequence shown here is derived from an EMBL/GenBank/DDBJ whole genome shotgun (WGS) entry which is preliminary data.</text>
</comment>
<reference evidence="1" key="2">
    <citation type="submission" date="2021-02" db="EMBL/GenBank/DDBJ databases">
        <authorList>
            <person name="Kimball J.A."/>
            <person name="Haas M.W."/>
            <person name="Macchietto M."/>
            <person name="Kono T."/>
            <person name="Duquette J."/>
            <person name="Shao M."/>
        </authorList>
    </citation>
    <scope>NUCLEOTIDE SEQUENCE</scope>
    <source>
        <tissue evidence="1">Fresh leaf tissue</tissue>
    </source>
</reference>
<dbReference type="Proteomes" id="UP000729402">
    <property type="component" value="Unassembled WGS sequence"/>
</dbReference>
<evidence type="ECO:0000313" key="1">
    <source>
        <dbReference type="EMBL" id="KAG8061545.1"/>
    </source>
</evidence>
<dbReference type="OrthoDB" id="786261at2759"/>
<sequence>MGGSGDQTVVAGDWRVVLVRCIEEHRSVKDRKMRRRALSYTTIDVLLYQRTIEGVLLKCLNTGEAKIYMGVVHEGMCCTHQSTYKMCWMLKSVGMYWSTMLQDCFKYYKC</sequence>
<protein>
    <submittedName>
        <fullName evidence="1">Uncharacterized protein</fullName>
    </submittedName>
</protein>
<accession>A0A8J5VD65</accession>
<name>A0A8J5VD65_ZIZPA</name>
<proteinExistence type="predicted"/>
<organism evidence="1 2">
    <name type="scientific">Zizania palustris</name>
    <name type="common">Northern wild rice</name>
    <dbReference type="NCBI Taxonomy" id="103762"/>
    <lineage>
        <taxon>Eukaryota</taxon>
        <taxon>Viridiplantae</taxon>
        <taxon>Streptophyta</taxon>
        <taxon>Embryophyta</taxon>
        <taxon>Tracheophyta</taxon>
        <taxon>Spermatophyta</taxon>
        <taxon>Magnoliopsida</taxon>
        <taxon>Liliopsida</taxon>
        <taxon>Poales</taxon>
        <taxon>Poaceae</taxon>
        <taxon>BOP clade</taxon>
        <taxon>Oryzoideae</taxon>
        <taxon>Oryzeae</taxon>
        <taxon>Zizaniinae</taxon>
        <taxon>Zizania</taxon>
    </lineage>
</organism>
<evidence type="ECO:0000313" key="2">
    <source>
        <dbReference type="Proteomes" id="UP000729402"/>
    </source>
</evidence>